<evidence type="ECO:0000313" key="1">
    <source>
        <dbReference type="EMBL" id="EKZ1925784.1"/>
    </source>
</evidence>
<accession>A0AAI9G3K5</accession>
<sequence>MAKKLLSLHVKGKHKSWSFEFMGDPKHIPDWEADGLEVWEVCNVVPAWIADLGLTRPWVFLQDVFNFKNPWSRNG</sequence>
<protein>
    <submittedName>
        <fullName evidence="1">Uncharacterized protein</fullName>
    </submittedName>
</protein>
<proteinExistence type="predicted"/>
<organism evidence="1 2">
    <name type="scientific">Stenotrophomonas maltophilia</name>
    <name type="common">Pseudomonas maltophilia</name>
    <name type="synonym">Xanthomonas maltophilia</name>
    <dbReference type="NCBI Taxonomy" id="40324"/>
    <lineage>
        <taxon>Bacteria</taxon>
        <taxon>Pseudomonadati</taxon>
        <taxon>Pseudomonadota</taxon>
        <taxon>Gammaproteobacteria</taxon>
        <taxon>Lysobacterales</taxon>
        <taxon>Lysobacteraceae</taxon>
        <taxon>Stenotrophomonas</taxon>
        <taxon>Stenotrophomonas maltophilia group</taxon>
    </lineage>
</organism>
<evidence type="ECO:0000313" key="2">
    <source>
        <dbReference type="Proteomes" id="UP001225498"/>
    </source>
</evidence>
<comment type="caution">
    <text evidence="1">The sequence shown here is derived from an EMBL/GenBank/DDBJ whole genome shotgun (WGS) entry which is preliminary data.</text>
</comment>
<name>A0AAI9G3K5_STEMA</name>
<dbReference type="EMBL" id="ABLTIR010000010">
    <property type="protein sequence ID" value="EKZ1925784.1"/>
    <property type="molecule type" value="Genomic_DNA"/>
</dbReference>
<dbReference type="RefSeq" id="WP_099491386.1">
    <property type="nucleotide sequence ID" value="NZ_JAOCKA010000029.1"/>
</dbReference>
<dbReference type="Proteomes" id="UP001225498">
    <property type="component" value="Unassembled WGS sequence"/>
</dbReference>
<dbReference type="AlphaFoldDB" id="A0AAI9G3K5"/>
<reference evidence="1" key="1">
    <citation type="submission" date="2023-08" db="EMBL/GenBank/DDBJ databases">
        <authorList>
            <consortium name="Clinical and Environmental Microbiology Branch: Whole genome sequencing antimicrobial resistance pathogens in the healthcare setting"/>
        </authorList>
    </citation>
    <scope>NUCLEOTIDE SEQUENCE</scope>
    <source>
        <strain evidence="1">2023CJ-00293</strain>
    </source>
</reference>
<gene>
    <name evidence="1" type="ORF">REH87_000760</name>
</gene>